<name>A0AAD8YIL5_9STRA</name>
<proteinExistence type="predicted"/>
<accession>A0AAD8YIL5</accession>
<dbReference type="AlphaFoldDB" id="A0AAD8YIL5"/>
<sequence>MQVKSQRMQQFANFRKRLVILEKSDVSPASYLSPGLTNESACLVRLEVDMTQEANLKNYENQSLHDGLEGCEKDRGLEKLMIPRVGMLNALHDMQQKEGVKVFAALYSLALGMQIGEGATCIEKDFFPLVNLDDNQCDQVVQRCVIVDS</sequence>
<dbReference type="EMBL" id="JATAAI010000003">
    <property type="protein sequence ID" value="KAK1746948.1"/>
    <property type="molecule type" value="Genomic_DNA"/>
</dbReference>
<gene>
    <name evidence="1" type="ORF">QTG54_002292</name>
</gene>
<comment type="caution">
    <text evidence="1">The sequence shown here is derived from an EMBL/GenBank/DDBJ whole genome shotgun (WGS) entry which is preliminary data.</text>
</comment>
<protein>
    <submittedName>
        <fullName evidence="1">Uncharacterized protein</fullName>
    </submittedName>
</protein>
<keyword evidence="2" id="KW-1185">Reference proteome</keyword>
<reference evidence="1" key="1">
    <citation type="submission" date="2023-06" db="EMBL/GenBank/DDBJ databases">
        <title>Survivors Of The Sea: Transcriptome response of Skeletonema marinoi to long-term dormancy.</title>
        <authorList>
            <person name="Pinder M.I.M."/>
            <person name="Kourtchenko O."/>
            <person name="Robertson E.K."/>
            <person name="Larsson T."/>
            <person name="Maumus F."/>
            <person name="Osuna-Cruz C.M."/>
            <person name="Vancaester E."/>
            <person name="Stenow R."/>
            <person name="Vandepoele K."/>
            <person name="Ploug H."/>
            <person name="Bruchert V."/>
            <person name="Godhe A."/>
            <person name="Topel M."/>
        </authorList>
    </citation>
    <scope>NUCLEOTIDE SEQUENCE</scope>
    <source>
        <strain evidence="1">R05AC</strain>
    </source>
</reference>
<dbReference type="Gene3D" id="3.90.79.10">
    <property type="entry name" value="Nucleoside Triphosphate Pyrophosphohydrolase"/>
    <property type="match status" value="1"/>
</dbReference>
<organism evidence="1 2">
    <name type="scientific">Skeletonema marinoi</name>
    <dbReference type="NCBI Taxonomy" id="267567"/>
    <lineage>
        <taxon>Eukaryota</taxon>
        <taxon>Sar</taxon>
        <taxon>Stramenopiles</taxon>
        <taxon>Ochrophyta</taxon>
        <taxon>Bacillariophyta</taxon>
        <taxon>Coscinodiscophyceae</taxon>
        <taxon>Thalassiosirophycidae</taxon>
        <taxon>Thalassiosirales</taxon>
        <taxon>Skeletonemataceae</taxon>
        <taxon>Skeletonema</taxon>
        <taxon>Skeletonema marinoi-dohrnii complex</taxon>
    </lineage>
</organism>
<dbReference type="Proteomes" id="UP001224775">
    <property type="component" value="Unassembled WGS sequence"/>
</dbReference>
<evidence type="ECO:0000313" key="1">
    <source>
        <dbReference type="EMBL" id="KAK1746948.1"/>
    </source>
</evidence>
<evidence type="ECO:0000313" key="2">
    <source>
        <dbReference type="Proteomes" id="UP001224775"/>
    </source>
</evidence>